<evidence type="ECO:0000313" key="1">
    <source>
        <dbReference type="EMBL" id="TFJ84985.1"/>
    </source>
</evidence>
<reference evidence="1 2" key="1">
    <citation type="submission" date="2019-01" db="EMBL/GenBank/DDBJ databases">
        <title>Nuclear Genome Assembly of the Microalgal Biofuel strain Nannochloropsis salina CCMP1776.</title>
        <authorList>
            <person name="Hovde B."/>
        </authorList>
    </citation>
    <scope>NUCLEOTIDE SEQUENCE [LARGE SCALE GENOMIC DNA]</scope>
    <source>
        <strain evidence="1 2">CCMP1776</strain>
    </source>
</reference>
<organism evidence="1 2">
    <name type="scientific">Nannochloropsis salina CCMP1776</name>
    <dbReference type="NCBI Taxonomy" id="1027361"/>
    <lineage>
        <taxon>Eukaryota</taxon>
        <taxon>Sar</taxon>
        <taxon>Stramenopiles</taxon>
        <taxon>Ochrophyta</taxon>
        <taxon>Eustigmatophyceae</taxon>
        <taxon>Eustigmatales</taxon>
        <taxon>Monodopsidaceae</taxon>
        <taxon>Microchloropsis</taxon>
        <taxon>Microchloropsis salina</taxon>
    </lineage>
</organism>
<sequence length="203" mass="22193">MQELTPADTARMQRIMPRRTAFIGTRLPKPVAVLKRGRNSKGIASLLGKYPGALAMGLLSLSICWIVSFWRPLSSEQFARQWFENGGFLPQCNQALTFAKAASELRCYAKNFLADGSVNRGLFGFNSKNCSHISDACAYDCACSFRALSSLANNRQDRKTLSRYMNSTGINLESVIGDAGPPCNAVAEALILEGWSMLQIQGA</sequence>
<keyword evidence="2" id="KW-1185">Reference proteome</keyword>
<proteinExistence type="predicted"/>
<dbReference type="Proteomes" id="UP000355283">
    <property type="component" value="Unassembled WGS sequence"/>
</dbReference>
<comment type="caution">
    <text evidence="1">The sequence shown here is derived from an EMBL/GenBank/DDBJ whole genome shotgun (WGS) entry which is preliminary data.</text>
</comment>
<protein>
    <submittedName>
        <fullName evidence="1">Uncharacterized protein</fullName>
    </submittedName>
</protein>
<accession>A0A4D9D6A2</accession>
<dbReference type="AlphaFoldDB" id="A0A4D9D6A2"/>
<dbReference type="EMBL" id="SDOX01000016">
    <property type="protein sequence ID" value="TFJ84985.1"/>
    <property type="molecule type" value="Genomic_DNA"/>
</dbReference>
<name>A0A4D9D6A2_9STRA</name>
<evidence type="ECO:0000313" key="2">
    <source>
        <dbReference type="Proteomes" id="UP000355283"/>
    </source>
</evidence>
<dbReference type="OrthoDB" id="10277645at2759"/>
<gene>
    <name evidence="1" type="ORF">NSK_003410</name>
</gene>